<evidence type="ECO:0000313" key="3">
    <source>
        <dbReference type="EMBL" id="RDK83788.1"/>
    </source>
</evidence>
<dbReference type="OrthoDB" id="951108at2"/>
<accession>A0A370Q616</accession>
<dbReference type="InterPro" id="IPR026444">
    <property type="entry name" value="Secre_tail"/>
</dbReference>
<keyword evidence="4" id="KW-1185">Reference proteome</keyword>
<dbReference type="EMBL" id="QRAO01000006">
    <property type="protein sequence ID" value="RDK83788.1"/>
    <property type="molecule type" value="Genomic_DNA"/>
</dbReference>
<feature type="non-terminal residue" evidence="3">
    <location>
        <position position="1"/>
    </location>
</feature>
<feature type="domain" description="Secretion system C-terminal sorting" evidence="2">
    <location>
        <begin position="43"/>
        <end position="112"/>
    </location>
</feature>
<dbReference type="AlphaFoldDB" id="A0A370Q616"/>
<dbReference type="Proteomes" id="UP000255317">
    <property type="component" value="Unassembled WGS sequence"/>
</dbReference>
<gene>
    <name evidence="3" type="ORF">C8D94_1061</name>
</gene>
<comment type="caution">
    <text evidence="3">The sequence shown here is derived from an EMBL/GenBank/DDBJ whole genome shotgun (WGS) entry which is preliminary data.</text>
</comment>
<evidence type="ECO:0000259" key="2">
    <source>
        <dbReference type="Pfam" id="PF18962"/>
    </source>
</evidence>
<dbReference type="Pfam" id="PF18962">
    <property type="entry name" value="Por_Secre_tail"/>
    <property type="match status" value="1"/>
</dbReference>
<dbReference type="RefSeq" id="WP_147278561.1">
    <property type="nucleotide sequence ID" value="NZ_QRAO01000006.1"/>
</dbReference>
<protein>
    <submittedName>
        <fullName evidence="3">Putative secreted protein (Por secretion system target)</fullName>
    </submittedName>
</protein>
<sequence>TDLTQGDYTFRSNKANQDRRFTVLFERDPQLGVGSSDLKGISIHPNPTDGILNIVSEKSNIKEISVYGILGQKLYDIKNSTRNFQLDLSNLDSAIYFVNITTEDGSITKRVIKI</sequence>
<organism evidence="3 4">
    <name type="scientific">Marinirhabdus gelatinilytica</name>
    <dbReference type="NCBI Taxonomy" id="1703343"/>
    <lineage>
        <taxon>Bacteria</taxon>
        <taxon>Pseudomonadati</taxon>
        <taxon>Bacteroidota</taxon>
        <taxon>Flavobacteriia</taxon>
        <taxon>Flavobacteriales</taxon>
        <taxon>Flavobacteriaceae</taxon>
    </lineage>
</organism>
<name>A0A370Q616_9FLAO</name>
<evidence type="ECO:0000313" key="4">
    <source>
        <dbReference type="Proteomes" id="UP000255317"/>
    </source>
</evidence>
<dbReference type="NCBIfam" id="TIGR04183">
    <property type="entry name" value="Por_Secre_tail"/>
    <property type="match status" value="1"/>
</dbReference>
<proteinExistence type="predicted"/>
<keyword evidence="1" id="KW-0732">Signal</keyword>
<reference evidence="3 4" key="1">
    <citation type="submission" date="2018-07" db="EMBL/GenBank/DDBJ databases">
        <title>Genomic Encyclopedia of Type Strains, Phase IV (KMG-IV): sequencing the most valuable type-strain genomes for metagenomic binning, comparative biology and taxonomic classification.</title>
        <authorList>
            <person name="Goeker M."/>
        </authorList>
    </citation>
    <scope>NUCLEOTIDE SEQUENCE [LARGE SCALE GENOMIC DNA]</scope>
    <source>
        <strain evidence="3 4">DSM 101478</strain>
    </source>
</reference>
<evidence type="ECO:0000256" key="1">
    <source>
        <dbReference type="ARBA" id="ARBA00022729"/>
    </source>
</evidence>